<sequence>MQLDAAALPNHKSPFRTLPSPAFPKDFQFDFGSVDATANARLEFSKIRSQLANYHAQIEENVHEAERLCKKALRLSVSPDQFHALKENQQRLKSTYEGLIRQTDGVLDRLDIATALLIEFSTRSSKLQSCIFDKSREIDSQRLKANIGGLAEAKKLLKPIEDEIHTMAGEIKESANGGPHRC</sequence>
<dbReference type="AlphaFoldDB" id="A0A915EIX4"/>
<dbReference type="WBParaSite" id="jg7171">
    <property type="protein sequence ID" value="jg7171"/>
    <property type="gene ID" value="jg7171"/>
</dbReference>
<name>A0A915EIX4_9BILA</name>
<reference evidence="2" key="1">
    <citation type="submission" date="2022-11" db="UniProtKB">
        <authorList>
            <consortium name="WormBaseParasite"/>
        </authorList>
    </citation>
    <scope>IDENTIFICATION</scope>
</reference>
<proteinExistence type="predicted"/>
<accession>A0A915EIX4</accession>
<dbReference type="Gene3D" id="1.20.58.60">
    <property type="match status" value="1"/>
</dbReference>
<dbReference type="Proteomes" id="UP000887574">
    <property type="component" value="Unplaced"/>
</dbReference>
<protein>
    <submittedName>
        <fullName evidence="2">Uncharacterized protein</fullName>
    </submittedName>
</protein>
<evidence type="ECO:0000313" key="2">
    <source>
        <dbReference type="WBParaSite" id="jg7171"/>
    </source>
</evidence>
<keyword evidence="1" id="KW-1185">Reference proteome</keyword>
<evidence type="ECO:0000313" key="1">
    <source>
        <dbReference type="Proteomes" id="UP000887574"/>
    </source>
</evidence>
<organism evidence="1 2">
    <name type="scientific">Ditylenchus dipsaci</name>
    <dbReference type="NCBI Taxonomy" id="166011"/>
    <lineage>
        <taxon>Eukaryota</taxon>
        <taxon>Metazoa</taxon>
        <taxon>Ecdysozoa</taxon>
        <taxon>Nematoda</taxon>
        <taxon>Chromadorea</taxon>
        <taxon>Rhabditida</taxon>
        <taxon>Tylenchina</taxon>
        <taxon>Tylenchomorpha</taxon>
        <taxon>Sphaerularioidea</taxon>
        <taxon>Anguinidae</taxon>
        <taxon>Anguininae</taxon>
        <taxon>Ditylenchus</taxon>
    </lineage>
</organism>
<dbReference type="SUPFAM" id="SSF46966">
    <property type="entry name" value="Spectrin repeat"/>
    <property type="match status" value="1"/>
</dbReference>